<dbReference type="RefSeq" id="WP_371753527.1">
    <property type="nucleotide sequence ID" value="NZ_JAYJLD010000007.1"/>
</dbReference>
<reference evidence="2" key="1">
    <citation type="submission" date="2023-12" db="EMBL/GenBank/DDBJ databases">
        <title>Fervidustalea candida gen. nov., sp. nov., a novel member of the family Paenibacillaceae isolated from a geothermal area.</title>
        <authorList>
            <person name="Li W.-J."/>
            <person name="Jiao J.-Y."/>
            <person name="Chen Y."/>
        </authorList>
    </citation>
    <scope>NUCLEOTIDE SEQUENCE</scope>
    <source>
        <strain evidence="2">SYSU GA230002</strain>
    </source>
</reference>
<feature type="transmembrane region" description="Helical" evidence="1">
    <location>
        <begin position="26"/>
        <end position="46"/>
    </location>
</feature>
<dbReference type="Proteomes" id="UP001310386">
    <property type="component" value="Unassembled WGS sequence"/>
</dbReference>
<protein>
    <submittedName>
        <fullName evidence="2">Uncharacterized protein</fullName>
    </submittedName>
</protein>
<evidence type="ECO:0000313" key="2">
    <source>
        <dbReference type="EMBL" id="MEB3101413.1"/>
    </source>
</evidence>
<keyword evidence="1" id="KW-0472">Membrane</keyword>
<gene>
    <name evidence="2" type="ORF">VF724_07010</name>
</gene>
<accession>A0ABU5ZFY1</accession>
<keyword evidence="1" id="KW-1133">Transmembrane helix</keyword>
<organism evidence="2 3">
    <name type="scientific">Ferviditalea candida</name>
    <dbReference type="NCBI Taxonomy" id="3108399"/>
    <lineage>
        <taxon>Bacteria</taxon>
        <taxon>Bacillati</taxon>
        <taxon>Bacillota</taxon>
        <taxon>Bacilli</taxon>
        <taxon>Bacillales</taxon>
        <taxon>Paenibacillaceae</taxon>
        <taxon>Ferviditalea</taxon>
    </lineage>
</organism>
<sequence length="57" mass="6533">MAAVVLFSFLHFTGSAFFVKTVFCGMFFIAMLASVWLIPKLASANVERLVHRKRRLR</sequence>
<evidence type="ECO:0000256" key="1">
    <source>
        <dbReference type="SAM" id="Phobius"/>
    </source>
</evidence>
<keyword evidence="3" id="KW-1185">Reference proteome</keyword>
<name>A0ABU5ZFY1_9BACL</name>
<proteinExistence type="predicted"/>
<comment type="caution">
    <text evidence="2">The sequence shown here is derived from an EMBL/GenBank/DDBJ whole genome shotgun (WGS) entry which is preliminary data.</text>
</comment>
<keyword evidence="1" id="KW-0812">Transmembrane</keyword>
<dbReference type="EMBL" id="JAYJLD010000007">
    <property type="protein sequence ID" value="MEB3101413.1"/>
    <property type="molecule type" value="Genomic_DNA"/>
</dbReference>
<evidence type="ECO:0000313" key="3">
    <source>
        <dbReference type="Proteomes" id="UP001310386"/>
    </source>
</evidence>